<comment type="caution">
    <text evidence="1">The sequence shown here is derived from an EMBL/GenBank/DDBJ whole genome shotgun (WGS) entry which is preliminary data.</text>
</comment>
<dbReference type="InterPro" id="IPR041078">
    <property type="entry name" value="Plavaka"/>
</dbReference>
<dbReference type="Proteomes" id="UP001498398">
    <property type="component" value="Unassembled WGS sequence"/>
</dbReference>
<sequence length="388" mass="45005">MRAFDGSTLWDDYGVIDGIMPFTYYFPRADIHELLSPDLLHQVIKGTFKDHLVTWVFEWVDITYTKKEADRIKAEIDRRLAAVPLFPNLQRFKEGHKFKQWTGNDSKALMKIFLSAIHGLVPDQMVRCITAFTEFCYMARRDIIDNLTLDAMDDALQRFHKEHVIFQTEGVHSDEGLSLPRQHSLTHYRYLIQEFGAPNGLCSSITESKHIEAVKRTWRRSSRWDALKQMLVTNQRVDKLVAARVNYEARGMMSGPWIRPETAPQVKNVRLEDEEDDNGGDVDGLTAETVLAKTYIQGYPHDMETLAFYLNLPMLPELIRRFLYTQERLHDSSENHDHGNNEHDEYDYNGVRLDDCPEYYGKIFVYPLATATFYAPSDLSGLKGWPMP</sequence>
<dbReference type="EMBL" id="JBANRG010000098">
    <property type="protein sequence ID" value="KAK7436109.1"/>
    <property type="molecule type" value="Genomic_DNA"/>
</dbReference>
<proteinExistence type="predicted"/>
<dbReference type="Pfam" id="PF18759">
    <property type="entry name" value="Plavaka"/>
    <property type="match status" value="1"/>
</dbReference>
<name>A0ABR1ILU8_9AGAR</name>
<accession>A0ABR1ILU8</accession>
<evidence type="ECO:0000313" key="1">
    <source>
        <dbReference type="EMBL" id="KAK7436109.1"/>
    </source>
</evidence>
<protein>
    <submittedName>
        <fullName evidence="1">Uncharacterized protein</fullName>
    </submittedName>
</protein>
<organism evidence="1 2">
    <name type="scientific">Marasmiellus scandens</name>
    <dbReference type="NCBI Taxonomy" id="2682957"/>
    <lineage>
        <taxon>Eukaryota</taxon>
        <taxon>Fungi</taxon>
        <taxon>Dikarya</taxon>
        <taxon>Basidiomycota</taxon>
        <taxon>Agaricomycotina</taxon>
        <taxon>Agaricomycetes</taxon>
        <taxon>Agaricomycetidae</taxon>
        <taxon>Agaricales</taxon>
        <taxon>Marasmiineae</taxon>
        <taxon>Omphalotaceae</taxon>
        <taxon>Marasmiellus</taxon>
    </lineage>
</organism>
<gene>
    <name evidence="1" type="ORF">VKT23_019311</name>
</gene>
<reference evidence="1 2" key="1">
    <citation type="submission" date="2024-01" db="EMBL/GenBank/DDBJ databases">
        <title>A draft genome for the cacao thread blight pathogen Marasmiellus scandens.</title>
        <authorList>
            <person name="Baruah I.K."/>
            <person name="Leung J."/>
            <person name="Bukari Y."/>
            <person name="Amoako-Attah I."/>
            <person name="Meinhardt L.W."/>
            <person name="Bailey B.A."/>
            <person name="Cohen S.P."/>
        </authorList>
    </citation>
    <scope>NUCLEOTIDE SEQUENCE [LARGE SCALE GENOMIC DNA]</scope>
    <source>
        <strain evidence="1 2">GH-19</strain>
    </source>
</reference>
<evidence type="ECO:0000313" key="2">
    <source>
        <dbReference type="Proteomes" id="UP001498398"/>
    </source>
</evidence>
<keyword evidence="2" id="KW-1185">Reference proteome</keyword>